<dbReference type="SUPFAM" id="SSF52540">
    <property type="entry name" value="P-loop containing nucleoside triphosphate hydrolases"/>
    <property type="match status" value="1"/>
</dbReference>
<dbReference type="InterPro" id="IPR011527">
    <property type="entry name" value="ABC1_TM_dom"/>
</dbReference>
<dbReference type="InterPro" id="IPR003439">
    <property type="entry name" value="ABC_transporter-like_ATP-bd"/>
</dbReference>
<dbReference type="InterPro" id="IPR027417">
    <property type="entry name" value="P-loop_NTPase"/>
</dbReference>
<dbReference type="Gene3D" id="1.20.1560.10">
    <property type="entry name" value="ABC transporter type 1, transmembrane domain"/>
    <property type="match status" value="1"/>
</dbReference>
<evidence type="ECO:0000256" key="6">
    <source>
        <dbReference type="ARBA" id="ARBA00023136"/>
    </source>
</evidence>
<evidence type="ECO:0000256" key="7">
    <source>
        <dbReference type="SAM" id="Phobius"/>
    </source>
</evidence>
<organism evidence="10 11">
    <name type="scientific">Catenuloplanes niger</name>
    <dbReference type="NCBI Taxonomy" id="587534"/>
    <lineage>
        <taxon>Bacteria</taxon>
        <taxon>Bacillati</taxon>
        <taxon>Actinomycetota</taxon>
        <taxon>Actinomycetes</taxon>
        <taxon>Micromonosporales</taxon>
        <taxon>Micromonosporaceae</taxon>
        <taxon>Catenuloplanes</taxon>
    </lineage>
</organism>
<dbReference type="Pfam" id="PF00664">
    <property type="entry name" value="ABC_membrane"/>
    <property type="match status" value="1"/>
</dbReference>
<keyword evidence="6 7" id="KW-0472">Membrane</keyword>
<evidence type="ECO:0000313" key="11">
    <source>
        <dbReference type="Proteomes" id="UP001183629"/>
    </source>
</evidence>
<dbReference type="SMART" id="SM00382">
    <property type="entry name" value="AAA"/>
    <property type="match status" value="1"/>
</dbReference>
<evidence type="ECO:0000256" key="2">
    <source>
        <dbReference type="ARBA" id="ARBA00022692"/>
    </source>
</evidence>
<protein>
    <submittedName>
        <fullName evidence="10">ATP-binding cassette subfamily C protein</fullName>
    </submittedName>
</protein>
<dbReference type="PROSITE" id="PS50929">
    <property type="entry name" value="ABC_TM1F"/>
    <property type="match status" value="1"/>
</dbReference>
<dbReference type="RefSeq" id="WP_310414298.1">
    <property type="nucleotide sequence ID" value="NZ_JAVDYC010000001.1"/>
</dbReference>
<dbReference type="GO" id="GO:0034040">
    <property type="term" value="F:ATPase-coupled lipid transmembrane transporter activity"/>
    <property type="evidence" value="ECO:0007669"/>
    <property type="project" value="TreeGrafter"/>
</dbReference>
<evidence type="ECO:0000256" key="1">
    <source>
        <dbReference type="ARBA" id="ARBA00004651"/>
    </source>
</evidence>
<evidence type="ECO:0000256" key="5">
    <source>
        <dbReference type="ARBA" id="ARBA00022989"/>
    </source>
</evidence>
<dbReference type="PROSITE" id="PS50893">
    <property type="entry name" value="ABC_TRANSPORTER_2"/>
    <property type="match status" value="1"/>
</dbReference>
<keyword evidence="4 10" id="KW-0067">ATP-binding</keyword>
<evidence type="ECO:0000256" key="4">
    <source>
        <dbReference type="ARBA" id="ARBA00022840"/>
    </source>
</evidence>
<feature type="domain" description="ABC transmembrane type-1" evidence="9">
    <location>
        <begin position="33"/>
        <end position="306"/>
    </location>
</feature>
<dbReference type="CDD" id="cd07346">
    <property type="entry name" value="ABC_6TM_exporters"/>
    <property type="match status" value="1"/>
</dbReference>
<comment type="subcellular location">
    <subcellularLocation>
        <location evidence="1">Cell membrane</location>
        <topology evidence="1">Multi-pass membrane protein</topology>
    </subcellularLocation>
</comment>
<keyword evidence="2 7" id="KW-0812">Transmembrane</keyword>
<dbReference type="GO" id="GO:0005886">
    <property type="term" value="C:plasma membrane"/>
    <property type="evidence" value="ECO:0007669"/>
    <property type="project" value="UniProtKB-SubCell"/>
</dbReference>
<dbReference type="PANTHER" id="PTHR24221">
    <property type="entry name" value="ATP-BINDING CASSETTE SUB-FAMILY B"/>
    <property type="match status" value="1"/>
</dbReference>
<keyword evidence="3" id="KW-0547">Nucleotide-binding</keyword>
<dbReference type="GO" id="GO:0140359">
    <property type="term" value="F:ABC-type transporter activity"/>
    <property type="evidence" value="ECO:0007669"/>
    <property type="project" value="InterPro"/>
</dbReference>
<dbReference type="PANTHER" id="PTHR24221:SF654">
    <property type="entry name" value="ATP-BINDING CASSETTE SUB-FAMILY B MEMBER 6"/>
    <property type="match status" value="1"/>
</dbReference>
<evidence type="ECO:0000313" key="10">
    <source>
        <dbReference type="EMBL" id="MDR7323031.1"/>
    </source>
</evidence>
<evidence type="ECO:0000259" key="9">
    <source>
        <dbReference type="PROSITE" id="PS50929"/>
    </source>
</evidence>
<dbReference type="SUPFAM" id="SSF90123">
    <property type="entry name" value="ABC transporter transmembrane region"/>
    <property type="match status" value="1"/>
</dbReference>
<name>A0AAE3ZQF9_9ACTN</name>
<dbReference type="InterPro" id="IPR003593">
    <property type="entry name" value="AAA+_ATPase"/>
</dbReference>
<comment type="caution">
    <text evidence="10">The sequence shown here is derived from an EMBL/GenBank/DDBJ whole genome shotgun (WGS) entry which is preliminary data.</text>
</comment>
<dbReference type="GO" id="GO:0016887">
    <property type="term" value="F:ATP hydrolysis activity"/>
    <property type="evidence" value="ECO:0007669"/>
    <property type="project" value="InterPro"/>
</dbReference>
<evidence type="ECO:0000259" key="8">
    <source>
        <dbReference type="PROSITE" id="PS50893"/>
    </source>
</evidence>
<dbReference type="InterPro" id="IPR039421">
    <property type="entry name" value="Type_1_exporter"/>
</dbReference>
<dbReference type="GO" id="GO:0005524">
    <property type="term" value="F:ATP binding"/>
    <property type="evidence" value="ECO:0007669"/>
    <property type="project" value="UniProtKB-KW"/>
</dbReference>
<dbReference type="InterPro" id="IPR036640">
    <property type="entry name" value="ABC1_TM_sf"/>
</dbReference>
<feature type="transmembrane region" description="Helical" evidence="7">
    <location>
        <begin position="132"/>
        <end position="157"/>
    </location>
</feature>
<reference evidence="10 11" key="1">
    <citation type="submission" date="2023-07" db="EMBL/GenBank/DDBJ databases">
        <title>Sequencing the genomes of 1000 actinobacteria strains.</title>
        <authorList>
            <person name="Klenk H.-P."/>
        </authorList>
    </citation>
    <scope>NUCLEOTIDE SEQUENCE [LARGE SCALE GENOMIC DNA]</scope>
    <source>
        <strain evidence="10 11">DSM 44711</strain>
    </source>
</reference>
<keyword evidence="5 7" id="KW-1133">Transmembrane helix</keyword>
<dbReference type="Gene3D" id="3.40.50.300">
    <property type="entry name" value="P-loop containing nucleotide triphosphate hydrolases"/>
    <property type="match status" value="1"/>
</dbReference>
<dbReference type="EMBL" id="JAVDYC010000001">
    <property type="protein sequence ID" value="MDR7323031.1"/>
    <property type="molecule type" value="Genomic_DNA"/>
</dbReference>
<accession>A0AAE3ZQF9</accession>
<sequence>MTAPVTGALPIATARQTLAGLARVVRAEPVAAWAALGATLVGAAGTVATPLLLGRLIDLFRPALFGLVVAAALVAAVGTALARRATERLGARVAARLRESVLGAALGLPAPVLERAGSGDVSSRVTEDVENVATAVPLVTQVFIAIVTVLVAAPGFVTLDWRLALAFTTVFPVYAVSLRRYLPRAARLYGRERVLAAERGRVLLESLRGRDTVSAYDMPDLQTGRVDAASGAALGVGLRALRLYVWFSKSMNAAEAIGLSAILFTGWWLVRADLVTVGAATAAALLFHRLFTPLGTLLLSFDEVQRAGAALARTVGVLLVPPAPAGTNRTPHGPVRVVVAGVRHTYDREVLKAVDLIIEAGTSLALVGASGAGKSTLAGIVAAVITPTAGRVTLTDADGPVAVTALDAAVLRDWVCLVSQETHAFAGTIRDDLALAAPDADAARMRAALDAVGCARDLDTAGALPPGEYQRLALARLLLRDPPVVILDEATAEAGSAGARDLDRAAEAVVRGRTAIVVAHRLSQARVCDRIAVLDDGRVVEHGSHDELVAAGGAYARLWRAWN</sequence>
<dbReference type="Pfam" id="PF00005">
    <property type="entry name" value="ABC_tran"/>
    <property type="match status" value="1"/>
</dbReference>
<feature type="domain" description="ABC transporter" evidence="8">
    <location>
        <begin position="335"/>
        <end position="561"/>
    </location>
</feature>
<feature type="transmembrane region" description="Helical" evidence="7">
    <location>
        <begin position="30"/>
        <end position="53"/>
    </location>
</feature>
<keyword evidence="11" id="KW-1185">Reference proteome</keyword>
<evidence type="ECO:0000256" key="3">
    <source>
        <dbReference type="ARBA" id="ARBA00022741"/>
    </source>
</evidence>
<proteinExistence type="predicted"/>
<gene>
    <name evidence="10" type="ORF">J2S44_003281</name>
</gene>
<feature type="transmembrane region" description="Helical" evidence="7">
    <location>
        <begin position="59"/>
        <end position="82"/>
    </location>
</feature>
<dbReference type="AlphaFoldDB" id="A0AAE3ZQF9"/>
<dbReference type="Proteomes" id="UP001183629">
    <property type="component" value="Unassembled WGS sequence"/>
</dbReference>